<evidence type="ECO:0000256" key="7">
    <source>
        <dbReference type="ARBA" id="ARBA00022840"/>
    </source>
</evidence>
<comment type="catalytic activity">
    <reaction evidence="9">
        <text>L-seryl-[protein] + ATP = O-phospho-L-seryl-[protein] + ADP + H(+)</text>
        <dbReference type="Rhea" id="RHEA:17989"/>
        <dbReference type="Rhea" id="RHEA-COMP:9863"/>
        <dbReference type="Rhea" id="RHEA-COMP:11604"/>
        <dbReference type="ChEBI" id="CHEBI:15378"/>
        <dbReference type="ChEBI" id="CHEBI:29999"/>
        <dbReference type="ChEBI" id="CHEBI:30616"/>
        <dbReference type="ChEBI" id="CHEBI:83421"/>
        <dbReference type="ChEBI" id="CHEBI:456216"/>
        <dbReference type="EC" id="2.7.11.1"/>
    </reaction>
</comment>
<sequence length="274" mass="31129">MNICIKDYHILRELGHGSSGVVYLGEQSGQYFAIKKILRTPSHDETRVLEEVNAMISFQNKATESGDFDGCVHFIECFQDERSYYIVMEFCDQGTLETKFNDVVSYGEQFTEEALWMIASELSYSLMLLKQNHIIHRDIKPENIYIGANSNLKLGDMGYARQLVDTLDMTISPVGTPYYVAPEVLELKGYRSQCDVWSLGVTLYQLTQQALPFDGHTKDIVFHRIKTAPMPPITVGVSDALKDMIRRMLIKDPSSRITIEEVNAIATAHISRQE</sequence>
<evidence type="ECO:0000256" key="9">
    <source>
        <dbReference type="ARBA" id="ARBA00048679"/>
    </source>
</evidence>
<proteinExistence type="inferred from homology"/>
<comment type="similarity">
    <text evidence="1">Belongs to the protein kinase superfamily. NEK Ser/Thr protein kinase family. NIMA subfamily.</text>
</comment>
<evidence type="ECO:0000313" key="14">
    <source>
        <dbReference type="Proteomes" id="UP001281761"/>
    </source>
</evidence>
<organism evidence="13 14">
    <name type="scientific">Blattamonas nauphoetae</name>
    <dbReference type="NCBI Taxonomy" id="2049346"/>
    <lineage>
        <taxon>Eukaryota</taxon>
        <taxon>Metamonada</taxon>
        <taxon>Preaxostyla</taxon>
        <taxon>Oxymonadida</taxon>
        <taxon>Blattamonas</taxon>
    </lineage>
</organism>
<dbReference type="PANTHER" id="PTHR43671">
    <property type="entry name" value="SERINE/THREONINE-PROTEIN KINASE NEK"/>
    <property type="match status" value="1"/>
</dbReference>
<dbReference type="Gene3D" id="1.10.510.10">
    <property type="entry name" value="Transferase(Phosphotransferase) domain 1"/>
    <property type="match status" value="1"/>
</dbReference>
<feature type="domain" description="Protein kinase" evidence="12">
    <location>
        <begin position="8"/>
        <end position="272"/>
    </location>
</feature>
<reference evidence="13 14" key="1">
    <citation type="journal article" date="2022" name="bioRxiv">
        <title>Genomics of Preaxostyla Flagellates Illuminates Evolutionary Transitions and the Path Towards Mitochondrial Loss.</title>
        <authorList>
            <person name="Novak L.V.F."/>
            <person name="Treitli S.C."/>
            <person name="Pyrih J."/>
            <person name="Halakuc P."/>
            <person name="Pipaliya S.V."/>
            <person name="Vacek V."/>
            <person name="Brzon O."/>
            <person name="Soukal P."/>
            <person name="Eme L."/>
            <person name="Dacks J.B."/>
            <person name="Karnkowska A."/>
            <person name="Elias M."/>
            <person name="Hampl V."/>
        </authorList>
    </citation>
    <scope>NUCLEOTIDE SEQUENCE [LARGE SCALE GENOMIC DNA]</scope>
    <source>
        <strain evidence="13">NAU3</strain>
        <tissue evidence="13">Gut</tissue>
    </source>
</reference>
<dbReference type="Proteomes" id="UP001281761">
    <property type="component" value="Unassembled WGS sequence"/>
</dbReference>
<dbReference type="InterPro" id="IPR017441">
    <property type="entry name" value="Protein_kinase_ATP_BS"/>
</dbReference>
<evidence type="ECO:0000256" key="3">
    <source>
        <dbReference type="ARBA" id="ARBA00022527"/>
    </source>
</evidence>
<comment type="caution">
    <text evidence="13">The sequence shown here is derived from an EMBL/GenBank/DDBJ whole genome shotgun (WGS) entry which is preliminary data.</text>
</comment>
<keyword evidence="5 10" id="KW-0547">Nucleotide-binding</keyword>
<keyword evidence="7 10" id="KW-0067">ATP-binding</keyword>
<evidence type="ECO:0000256" key="1">
    <source>
        <dbReference type="ARBA" id="ARBA00010886"/>
    </source>
</evidence>
<keyword evidence="6 13" id="KW-0418">Kinase</keyword>
<dbReference type="SMART" id="SM00220">
    <property type="entry name" value="S_TKc"/>
    <property type="match status" value="1"/>
</dbReference>
<dbReference type="PANTHER" id="PTHR43671:SF98">
    <property type="entry name" value="SERINE_THREONINE-PROTEIN KINASE NEK11"/>
    <property type="match status" value="1"/>
</dbReference>
<keyword evidence="3 11" id="KW-0723">Serine/threonine-protein kinase</keyword>
<feature type="binding site" evidence="10">
    <location>
        <position position="36"/>
    </location>
    <ligand>
        <name>ATP</name>
        <dbReference type="ChEBI" id="CHEBI:30616"/>
    </ligand>
</feature>
<dbReference type="InterPro" id="IPR008271">
    <property type="entry name" value="Ser/Thr_kinase_AS"/>
</dbReference>
<comment type="catalytic activity">
    <reaction evidence="8">
        <text>L-threonyl-[protein] + ATP = O-phospho-L-threonyl-[protein] + ADP + H(+)</text>
        <dbReference type="Rhea" id="RHEA:46608"/>
        <dbReference type="Rhea" id="RHEA-COMP:11060"/>
        <dbReference type="Rhea" id="RHEA-COMP:11605"/>
        <dbReference type="ChEBI" id="CHEBI:15378"/>
        <dbReference type="ChEBI" id="CHEBI:30013"/>
        <dbReference type="ChEBI" id="CHEBI:30616"/>
        <dbReference type="ChEBI" id="CHEBI:61977"/>
        <dbReference type="ChEBI" id="CHEBI:456216"/>
        <dbReference type="EC" id="2.7.11.1"/>
    </reaction>
</comment>
<evidence type="ECO:0000256" key="8">
    <source>
        <dbReference type="ARBA" id="ARBA00047899"/>
    </source>
</evidence>
<dbReference type="InterPro" id="IPR050660">
    <property type="entry name" value="NEK_Ser/Thr_kinase"/>
</dbReference>
<evidence type="ECO:0000256" key="11">
    <source>
        <dbReference type="RuleBase" id="RU000304"/>
    </source>
</evidence>
<dbReference type="PROSITE" id="PS00108">
    <property type="entry name" value="PROTEIN_KINASE_ST"/>
    <property type="match status" value="1"/>
</dbReference>
<dbReference type="InterPro" id="IPR011009">
    <property type="entry name" value="Kinase-like_dom_sf"/>
</dbReference>
<evidence type="ECO:0000259" key="12">
    <source>
        <dbReference type="PROSITE" id="PS50011"/>
    </source>
</evidence>
<evidence type="ECO:0000256" key="2">
    <source>
        <dbReference type="ARBA" id="ARBA00012513"/>
    </source>
</evidence>
<dbReference type="PROSITE" id="PS50011">
    <property type="entry name" value="PROTEIN_KINASE_DOM"/>
    <property type="match status" value="1"/>
</dbReference>
<keyword evidence="14" id="KW-1185">Reference proteome</keyword>
<gene>
    <name evidence="13" type="ORF">BLNAU_7152</name>
</gene>
<dbReference type="GO" id="GO:0004674">
    <property type="term" value="F:protein serine/threonine kinase activity"/>
    <property type="evidence" value="ECO:0007669"/>
    <property type="project" value="UniProtKB-EC"/>
</dbReference>
<evidence type="ECO:0000256" key="4">
    <source>
        <dbReference type="ARBA" id="ARBA00022679"/>
    </source>
</evidence>
<evidence type="ECO:0000313" key="13">
    <source>
        <dbReference type="EMBL" id="KAK2957976.1"/>
    </source>
</evidence>
<dbReference type="SUPFAM" id="SSF56112">
    <property type="entry name" value="Protein kinase-like (PK-like)"/>
    <property type="match status" value="1"/>
</dbReference>
<dbReference type="InterPro" id="IPR000719">
    <property type="entry name" value="Prot_kinase_dom"/>
</dbReference>
<keyword evidence="4 13" id="KW-0808">Transferase</keyword>
<dbReference type="Pfam" id="PF00069">
    <property type="entry name" value="Pkinase"/>
    <property type="match status" value="1"/>
</dbReference>
<evidence type="ECO:0000256" key="5">
    <source>
        <dbReference type="ARBA" id="ARBA00022741"/>
    </source>
</evidence>
<accession>A0ABQ9Y2K2</accession>
<evidence type="ECO:0000256" key="10">
    <source>
        <dbReference type="PROSITE-ProRule" id="PRU10141"/>
    </source>
</evidence>
<dbReference type="EMBL" id="JARBJD010000042">
    <property type="protein sequence ID" value="KAK2957976.1"/>
    <property type="molecule type" value="Genomic_DNA"/>
</dbReference>
<dbReference type="PROSITE" id="PS00107">
    <property type="entry name" value="PROTEIN_KINASE_ATP"/>
    <property type="match status" value="1"/>
</dbReference>
<protein>
    <recommendedName>
        <fullName evidence="2">non-specific serine/threonine protein kinase</fullName>
        <ecNumber evidence="2">2.7.11.1</ecNumber>
    </recommendedName>
</protein>
<name>A0ABQ9Y2K2_9EUKA</name>
<dbReference type="EC" id="2.7.11.1" evidence="2"/>
<evidence type="ECO:0000256" key="6">
    <source>
        <dbReference type="ARBA" id="ARBA00022777"/>
    </source>
</evidence>